<evidence type="ECO:0000313" key="1">
    <source>
        <dbReference type="EMBL" id="QUE30217.1"/>
    </source>
</evidence>
<reference evidence="1" key="1">
    <citation type="submission" date="2021-03" db="EMBL/GenBank/DDBJ databases">
        <authorList>
            <person name="Tong Y."/>
            <person name="Li F."/>
            <person name="Tian F."/>
            <person name="Li J."/>
        </authorList>
    </citation>
    <scope>NUCLEOTIDE SEQUENCE</scope>
</reference>
<dbReference type="Proteomes" id="UP000680794">
    <property type="component" value="Segment"/>
</dbReference>
<protein>
    <submittedName>
        <fullName evidence="1">Uncharacterized protein</fullName>
    </submittedName>
</protein>
<sequence length="116" mass="13297">MSDMREAFEKRMAGIFDLSVHVDSQGDIRYSDSHTQAAWDGCQLVVDLFEPAPSAEARMDLDYIGRLHALEKLRLRIAAHMFIRENGELLGYGVTVPEMREFRELLIPFNGEIKIK</sequence>
<evidence type="ECO:0000313" key="2">
    <source>
        <dbReference type="Proteomes" id="UP000680794"/>
    </source>
</evidence>
<organism evidence="1 2">
    <name type="scientific">Pseudomonas phage BUCT566</name>
    <dbReference type="NCBI Taxonomy" id="2829367"/>
    <lineage>
        <taxon>Viruses</taxon>
        <taxon>Duplodnaviria</taxon>
        <taxon>Heunggongvirae</taxon>
        <taxon>Uroviricota</taxon>
        <taxon>Caudoviricetes</taxon>
        <taxon>Lishizhenvirus</taxon>
        <taxon>Lishizhenvirus BUCT566</taxon>
    </lineage>
</organism>
<dbReference type="GeneID" id="80397777"/>
<dbReference type="EMBL" id="MW748993">
    <property type="protein sequence ID" value="QUE30217.1"/>
    <property type="molecule type" value="Genomic_DNA"/>
</dbReference>
<dbReference type="RefSeq" id="YP_010773497.1">
    <property type="nucleotide sequence ID" value="NC_074664.1"/>
</dbReference>
<proteinExistence type="predicted"/>
<accession>A0A8T8JG86</accession>
<dbReference type="KEGG" id="vg:80397777"/>
<keyword evidence="2" id="KW-1185">Reference proteome</keyword>
<name>A0A8T8JG86_9CAUD</name>